<dbReference type="Proteomes" id="UP000830583">
    <property type="component" value="Chromosome"/>
</dbReference>
<dbReference type="RefSeq" id="WP_248435053.1">
    <property type="nucleotide sequence ID" value="NZ_CP096205.1"/>
</dbReference>
<evidence type="ECO:0008006" key="4">
    <source>
        <dbReference type="Google" id="ProtNLM"/>
    </source>
</evidence>
<accession>A0ABY4KHF9</accession>
<sequence length="292" mass="31363">MKFNNIKLFSLFAILFFGALVSCEDESSTEDLIGSQNYVSFEENSTVYLVAGETMVKQAKVYASQASSVDRVVQLRVVTEIVSAPTVVGVPVNPTTTTANAANYSVATSVTIPAGAKEASFPVEIMGVGIGTGKVIVIEMVPQDGINLSTIVSGTQTNQNLTAISKRLLINIKEICGQNLLRIQINTDQYGSETTWELYSNSNLDTPIASGGPYPDQANPGVYPRPNVDVCLPDGDYTFVIYDSPYSDGMDSGYGAGFYRLVTMQPNLSAEINEIARNGVFGAFDIVEFSLP</sequence>
<evidence type="ECO:0000313" key="2">
    <source>
        <dbReference type="EMBL" id="UPQ79706.1"/>
    </source>
</evidence>
<reference evidence="2" key="1">
    <citation type="submission" date="2022-04" db="EMBL/GenBank/DDBJ databases">
        <title>Consumption of N2O by Flavobacterium azooxidireducens sp. nov. isolated from Decomposing Leaf Litter of Phragmites australis (Cav.).</title>
        <authorList>
            <person name="Behrendt U."/>
            <person name="Spanner T."/>
            <person name="Augustin J."/>
            <person name="Horn M.A."/>
            <person name="Kolb S."/>
            <person name="Ulrich A."/>
        </authorList>
    </citation>
    <scope>NUCLEOTIDE SEQUENCE</scope>
    <source>
        <strain evidence="2">IGB 4-14</strain>
    </source>
</reference>
<organism evidence="2 3">
    <name type="scientific">Flavobacterium azooxidireducens</name>
    <dbReference type="NCBI Taxonomy" id="1871076"/>
    <lineage>
        <taxon>Bacteria</taxon>
        <taxon>Pseudomonadati</taxon>
        <taxon>Bacteroidota</taxon>
        <taxon>Flavobacteriia</taxon>
        <taxon>Flavobacteriales</taxon>
        <taxon>Flavobacteriaceae</taxon>
        <taxon>Flavobacterium</taxon>
    </lineage>
</organism>
<gene>
    <name evidence="2" type="ORF">M0M57_02465</name>
</gene>
<proteinExistence type="predicted"/>
<evidence type="ECO:0000313" key="3">
    <source>
        <dbReference type="Proteomes" id="UP000830583"/>
    </source>
</evidence>
<dbReference type="EMBL" id="CP096205">
    <property type="protein sequence ID" value="UPQ79706.1"/>
    <property type="molecule type" value="Genomic_DNA"/>
</dbReference>
<protein>
    <recommendedName>
        <fullName evidence="4">DUF1735 domain-containing protein</fullName>
    </recommendedName>
</protein>
<keyword evidence="3" id="KW-1185">Reference proteome</keyword>
<dbReference type="PROSITE" id="PS51257">
    <property type="entry name" value="PROKAR_LIPOPROTEIN"/>
    <property type="match status" value="1"/>
</dbReference>
<feature type="chain" id="PRO_5046997365" description="DUF1735 domain-containing protein" evidence="1">
    <location>
        <begin position="23"/>
        <end position="292"/>
    </location>
</feature>
<name>A0ABY4KHF9_9FLAO</name>
<keyword evidence="1" id="KW-0732">Signal</keyword>
<evidence type="ECO:0000256" key="1">
    <source>
        <dbReference type="SAM" id="SignalP"/>
    </source>
</evidence>
<feature type="signal peptide" evidence="1">
    <location>
        <begin position="1"/>
        <end position="22"/>
    </location>
</feature>